<evidence type="ECO:0000313" key="3">
    <source>
        <dbReference type="Proteomes" id="UP000280935"/>
    </source>
</evidence>
<dbReference type="PANTHER" id="PTHR43236:SF1">
    <property type="entry name" value="BLL7220 PROTEIN"/>
    <property type="match status" value="1"/>
</dbReference>
<evidence type="ECO:0000313" key="2">
    <source>
        <dbReference type="EMBL" id="RRD50183.1"/>
    </source>
</evidence>
<dbReference type="OrthoDB" id="9794834at2"/>
<reference evidence="2 3" key="1">
    <citation type="submission" date="2018-11" db="EMBL/GenBank/DDBJ databases">
        <title>Genomes From Bacteria Associated with the Canine Oral Cavity: a Test Case for Automated Genome-Based Taxonomic Assignment.</title>
        <authorList>
            <person name="Coil D.A."/>
            <person name="Jospin G."/>
            <person name="Darling A.E."/>
            <person name="Wallis C."/>
            <person name="Davis I.J."/>
            <person name="Harris S."/>
            <person name="Eisen J.A."/>
            <person name="Holcombe L.J."/>
            <person name="O'Flynn C."/>
        </authorList>
    </citation>
    <scope>NUCLEOTIDE SEQUENCE [LARGE SCALE GENOMIC DNA]</scope>
    <source>
        <strain evidence="2 3">OH2822_COT-296</strain>
    </source>
</reference>
<comment type="caution">
    <text evidence="2">The sequence shown here is derived from an EMBL/GenBank/DDBJ whole genome shotgun (WGS) entry which is preliminary data.</text>
</comment>
<dbReference type="Gene3D" id="1.10.10.2910">
    <property type="match status" value="1"/>
</dbReference>
<dbReference type="AlphaFoldDB" id="A0A3P1X0F3"/>
<dbReference type="InterPro" id="IPR010359">
    <property type="entry name" value="IrrE_HExxH"/>
</dbReference>
<proteinExistence type="predicted"/>
<gene>
    <name evidence="2" type="ORF">EII35_05425</name>
</gene>
<dbReference type="RefSeq" id="WP_125227439.1">
    <property type="nucleotide sequence ID" value="NZ_RQYT01000008.1"/>
</dbReference>
<protein>
    <submittedName>
        <fullName evidence="2">ImmA/IrrE family metallo-endopeptidase</fullName>
    </submittedName>
</protein>
<dbReference type="Pfam" id="PF06114">
    <property type="entry name" value="Peptidase_M78"/>
    <property type="match status" value="1"/>
</dbReference>
<dbReference type="PANTHER" id="PTHR43236">
    <property type="entry name" value="ANTITOXIN HIGA1"/>
    <property type="match status" value="1"/>
</dbReference>
<accession>A0A3P1X0F3</accession>
<evidence type="ECO:0000259" key="1">
    <source>
        <dbReference type="Pfam" id="PF06114"/>
    </source>
</evidence>
<organism evidence="2 3">
    <name type="scientific">Arachnia propionica</name>
    <dbReference type="NCBI Taxonomy" id="1750"/>
    <lineage>
        <taxon>Bacteria</taxon>
        <taxon>Bacillati</taxon>
        <taxon>Actinomycetota</taxon>
        <taxon>Actinomycetes</taxon>
        <taxon>Propionibacteriales</taxon>
        <taxon>Propionibacteriaceae</taxon>
        <taxon>Arachnia</taxon>
    </lineage>
</organism>
<sequence length="232" mass="26324">MTTSSTPSILRSLRQLTPRRACSFTEALNLAERQAAKLCTLLAASHPSYQLTGITEDHLAQLPRIRVVHEPLPVSGMSHWNGKEWIICLNAGDPEVRQRFTMLHEFKHIIDHGQTHWLYTEHQPATTRRYWSRSPQPTAHEQAERAADYFAGCALVPRTALKQAWAAGLQTTTALADHFAVSEAAIRVRIDQTGIARPLDPEPLPARCARPIHTPRWQPQRFTIQQPHYGRR</sequence>
<dbReference type="EMBL" id="RQYT01000008">
    <property type="protein sequence ID" value="RRD50183.1"/>
    <property type="molecule type" value="Genomic_DNA"/>
</dbReference>
<feature type="domain" description="IrrE N-terminal-like" evidence="1">
    <location>
        <begin position="65"/>
        <end position="190"/>
    </location>
</feature>
<dbReference type="InterPro" id="IPR052345">
    <property type="entry name" value="Rad_response_metalloprotease"/>
</dbReference>
<name>A0A3P1X0F3_9ACTN</name>
<dbReference type="Proteomes" id="UP000280935">
    <property type="component" value="Unassembled WGS sequence"/>
</dbReference>